<protein>
    <submittedName>
        <fullName evidence="2">Uncharacterized protein</fullName>
    </submittedName>
</protein>
<reference evidence="2" key="1">
    <citation type="submission" date="2020-08" db="EMBL/GenBank/DDBJ databases">
        <title>Multicomponent nature underlies the extraordinary mechanical properties of spider dragline silk.</title>
        <authorList>
            <person name="Kono N."/>
            <person name="Nakamura H."/>
            <person name="Mori M."/>
            <person name="Yoshida Y."/>
            <person name="Ohtoshi R."/>
            <person name="Malay A.D."/>
            <person name="Moran D.A.P."/>
            <person name="Tomita M."/>
            <person name="Numata K."/>
            <person name="Arakawa K."/>
        </authorList>
    </citation>
    <scope>NUCLEOTIDE SEQUENCE</scope>
</reference>
<dbReference type="EMBL" id="BMAU01021247">
    <property type="protein sequence ID" value="GFY04955.1"/>
    <property type="molecule type" value="Genomic_DNA"/>
</dbReference>
<accession>A0A8X6VGA2</accession>
<feature type="compositionally biased region" description="Basic and acidic residues" evidence="1">
    <location>
        <begin position="17"/>
        <end position="41"/>
    </location>
</feature>
<evidence type="ECO:0000313" key="2">
    <source>
        <dbReference type="EMBL" id="GFY04955.1"/>
    </source>
</evidence>
<sequence>MPRRLIPSFIVLRDPGNKRNEEGWHEEQSPRDSRFYHKPDFRPPYQRPRVFRRPTYAQQLMSTSQENAQVFSHSQGLAVLCIRNRCFTLTNGVVSYAMDRECPHELFKFLHYLNVGTICVTDQHSKETFKHIQASWSSSSPFKRTPVMLLNSTGRELGQCPFCYQTTCNR</sequence>
<evidence type="ECO:0000313" key="3">
    <source>
        <dbReference type="Proteomes" id="UP000887159"/>
    </source>
</evidence>
<dbReference type="Proteomes" id="UP000887159">
    <property type="component" value="Unassembled WGS sequence"/>
</dbReference>
<gene>
    <name evidence="2" type="ORF">TNCV_2176111</name>
</gene>
<dbReference type="AlphaFoldDB" id="A0A8X6VGA2"/>
<evidence type="ECO:0000256" key="1">
    <source>
        <dbReference type="SAM" id="MobiDB-lite"/>
    </source>
</evidence>
<keyword evidence="3" id="KW-1185">Reference proteome</keyword>
<proteinExistence type="predicted"/>
<organism evidence="2 3">
    <name type="scientific">Trichonephila clavipes</name>
    <name type="common">Golden silk orbweaver</name>
    <name type="synonym">Nephila clavipes</name>
    <dbReference type="NCBI Taxonomy" id="2585209"/>
    <lineage>
        <taxon>Eukaryota</taxon>
        <taxon>Metazoa</taxon>
        <taxon>Ecdysozoa</taxon>
        <taxon>Arthropoda</taxon>
        <taxon>Chelicerata</taxon>
        <taxon>Arachnida</taxon>
        <taxon>Araneae</taxon>
        <taxon>Araneomorphae</taxon>
        <taxon>Entelegynae</taxon>
        <taxon>Araneoidea</taxon>
        <taxon>Nephilidae</taxon>
        <taxon>Trichonephila</taxon>
    </lineage>
</organism>
<comment type="caution">
    <text evidence="2">The sequence shown here is derived from an EMBL/GenBank/DDBJ whole genome shotgun (WGS) entry which is preliminary data.</text>
</comment>
<feature type="region of interest" description="Disordered" evidence="1">
    <location>
        <begin position="17"/>
        <end position="47"/>
    </location>
</feature>
<name>A0A8X6VGA2_TRICX</name>